<feature type="domain" description="Thiolase C-terminal" evidence="10">
    <location>
        <begin position="274"/>
        <end position="395"/>
    </location>
</feature>
<reference evidence="11" key="1">
    <citation type="journal article" date="2021" name="Open Biol.">
        <title>Shared evolutionary footprints suggest mitochondrial oxidative damage underlies multiple complex I losses in fungi.</title>
        <authorList>
            <person name="Schikora-Tamarit M.A."/>
            <person name="Marcet-Houben M."/>
            <person name="Nosek J."/>
            <person name="Gabaldon T."/>
        </authorList>
    </citation>
    <scope>NUCLEOTIDE SEQUENCE</scope>
    <source>
        <strain evidence="11">NCAIM Y.01608</strain>
    </source>
</reference>
<dbReference type="GO" id="GO:0006886">
    <property type="term" value="P:intracellular protein transport"/>
    <property type="evidence" value="ECO:0007669"/>
    <property type="project" value="InterPro"/>
</dbReference>
<organism evidence="11 12">
    <name type="scientific">Ogataea polymorpha</name>
    <dbReference type="NCBI Taxonomy" id="460523"/>
    <lineage>
        <taxon>Eukaryota</taxon>
        <taxon>Fungi</taxon>
        <taxon>Dikarya</taxon>
        <taxon>Ascomycota</taxon>
        <taxon>Saccharomycotina</taxon>
        <taxon>Pichiomycetes</taxon>
        <taxon>Pichiales</taxon>
        <taxon>Pichiaceae</taxon>
        <taxon>Ogataea</taxon>
    </lineage>
</organism>
<comment type="pathway">
    <text evidence="8">Metabolic intermediate biosynthesis; (R)-mevalonate biosynthesis; (R)-mevalonate from acetyl-CoA: step 1/3.</text>
</comment>
<dbReference type="SUPFAM" id="SSF48452">
    <property type="entry name" value="TPR-like"/>
    <property type="match status" value="1"/>
</dbReference>
<dbReference type="PANTHER" id="PTHR18919">
    <property type="entry name" value="ACETYL-COA C-ACYLTRANSFERASE"/>
    <property type="match status" value="1"/>
</dbReference>
<evidence type="ECO:0000256" key="7">
    <source>
        <dbReference type="ARBA" id="ARBA00023315"/>
    </source>
</evidence>
<dbReference type="CDD" id="cd15832">
    <property type="entry name" value="SNAP"/>
    <property type="match status" value="1"/>
</dbReference>
<dbReference type="InterPro" id="IPR020617">
    <property type="entry name" value="Thiolase_C"/>
</dbReference>
<dbReference type="PROSITE" id="PS00099">
    <property type="entry name" value="THIOLASE_3"/>
    <property type="match status" value="1"/>
</dbReference>
<evidence type="ECO:0000256" key="6">
    <source>
        <dbReference type="ARBA" id="ARBA00022927"/>
    </source>
</evidence>
<evidence type="ECO:0000259" key="9">
    <source>
        <dbReference type="Pfam" id="PF00108"/>
    </source>
</evidence>
<dbReference type="PANTHER" id="PTHR18919:SF165">
    <property type="entry name" value="ACETYL-COA ACETYLTRANSFERASE"/>
    <property type="match status" value="1"/>
</dbReference>
<evidence type="ECO:0000313" key="11">
    <source>
        <dbReference type="EMBL" id="KAH3678735.1"/>
    </source>
</evidence>
<comment type="caution">
    <text evidence="11">The sequence shown here is derived from an EMBL/GenBank/DDBJ whole genome shotgun (WGS) entry which is preliminary data.</text>
</comment>
<dbReference type="InterPro" id="IPR016039">
    <property type="entry name" value="Thiolase-like"/>
</dbReference>
<feature type="domain" description="Thiolase N-terminal" evidence="9">
    <location>
        <begin position="6"/>
        <end position="265"/>
    </location>
</feature>
<keyword evidence="7" id="KW-0012">Acyltransferase</keyword>
<dbReference type="EC" id="2.3.1.9" evidence="3"/>
<dbReference type="AlphaFoldDB" id="A0A9P8PW98"/>
<dbReference type="InterPro" id="IPR000744">
    <property type="entry name" value="NSF_attach"/>
</dbReference>
<accession>A0A9P8PW98</accession>
<dbReference type="Pfam" id="PF02803">
    <property type="entry name" value="Thiolase_C"/>
    <property type="match status" value="1"/>
</dbReference>
<dbReference type="SUPFAM" id="SSF53901">
    <property type="entry name" value="Thiolase-like"/>
    <property type="match status" value="2"/>
</dbReference>
<dbReference type="PRINTS" id="PR00448">
    <property type="entry name" value="NSFATTACHMNT"/>
</dbReference>
<reference evidence="11" key="2">
    <citation type="submission" date="2021-01" db="EMBL/GenBank/DDBJ databases">
        <authorList>
            <person name="Schikora-Tamarit M.A."/>
        </authorList>
    </citation>
    <scope>NUCLEOTIDE SEQUENCE</scope>
    <source>
        <strain evidence="11">NCAIM Y.01608</strain>
    </source>
</reference>
<dbReference type="Proteomes" id="UP000788993">
    <property type="component" value="Unassembled WGS sequence"/>
</dbReference>
<dbReference type="Pfam" id="PF14938">
    <property type="entry name" value="SNAP"/>
    <property type="match status" value="1"/>
</dbReference>
<comment type="similarity">
    <text evidence="1">Belongs to the SNAP family.</text>
</comment>
<evidence type="ECO:0000256" key="2">
    <source>
        <dbReference type="ARBA" id="ARBA00010982"/>
    </source>
</evidence>
<dbReference type="InterPro" id="IPR002155">
    <property type="entry name" value="Thiolase"/>
</dbReference>
<dbReference type="Gene3D" id="1.25.40.10">
    <property type="entry name" value="Tetratricopeptide repeat domain"/>
    <property type="match status" value="1"/>
</dbReference>
<protein>
    <recommendedName>
        <fullName evidence="3">acetyl-CoA C-acetyltransferase</fullName>
        <ecNumber evidence="3">2.3.1.9</ecNumber>
    </recommendedName>
</protein>
<evidence type="ECO:0000313" key="12">
    <source>
        <dbReference type="Proteomes" id="UP000788993"/>
    </source>
</evidence>
<keyword evidence="6" id="KW-0653">Protein transport</keyword>
<dbReference type="EMBL" id="JAEUBD010000014">
    <property type="protein sequence ID" value="KAH3678735.1"/>
    <property type="molecule type" value="Genomic_DNA"/>
</dbReference>
<sequence>MSKEYVYIVAAARTPIGSFQGALSSLSYVDLGAHAVKAAVEKVPQIKPTDVEEIFFGNVLQANVGQAPARQVALKAGLGEDTPATTINKVCASGMKAIIFGAQHILTGSGDIVVAGGAESMSNTPYYLPNARGGLRFGDGTIVDGISRDGLNDAYDGKAMGVAAEKCASDHNISREEQDEFAIASYKKAQKAHAEGKFKSEIAPITIKGTRGKPDTVVEIDEETGKLNEAKLRSARTVFKQEGTVTAPNASPINDGAAAVVLMSAKKVAELGVKPIARIVGWGDAAHAPVDFTTAPALAVPKAVKHAGLKMDDIDFFEFNEAFSVVGLANTMLLNLDPAKVNVYGGAVAIGHPLGCSGARVVTTLCSVLQQENGKYGAAGICNGGGGASAIVIERVGKYLNRAFLSNTQAEKKCKKVGGLASFFGSSQQSRYEEAGDLYVQAANLYKLQKRNTQAGQTFEKAAESQKLAESPDEAANTLVEAFKCYKTEVPIEAARCLEQAIEMFVRKGQFRRSANFKADLGELYENELNDIPKAIQSYEDASEWYKGDSASALGNKFALKAADLYCDSTVQEYAKAAVVYERVAKESLNNNLAKWSLKEYFLKAILCRLADNNDYASGNALLQRFTQWDPTFETTREYEFASKLVEAVRNGSPDDIANSAKEFDKFSRLDAFKIRILNKIKTSVVEAPEQLEEDFT</sequence>
<keyword evidence="12" id="KW-1185">Reference proteome</keyword>
<keyword evidence="5" id="KW-0808">Transferase</keyword>
<dbReference type="Gene3D" id="3.40.47.10">
    <property type="match status" value="1"/>
</dbReference>
<dbReference type="PROSITE" id="PS00098">
    <property type="entry name" value="THIOLASE_1"/>
    <property type="match status" value="1"/>
</dbReference>
<dbReference type="InterPro" id="IPR020615">
    <property type="entry name" value="Thiolase_acyl_enz_int_AS"/>
</dbReference>
<dbReference type="InterPro" id="IPR011990">
    <property type="entry name" value="TPR-like_helical_dom_sf"/>
</dbReference>
<comment type="similarity">
    <text evidence="2">Belongs to the thiolase-like superfamily. Thiolase family.</text>
</comment>
<dbReference type="CDD" id="cd00751">
    <property type="entry name" value="thiolase"/>
    <property type="match status" value="1"/>
</dbReference>
<evidence type="ECO:0000256" key="4">
    <source>
        <dbReference type="ARBA" id="ARBA00022448"/>
    </source>
</evidence>
<dbReference type="InterPro" id="IPR020616">
    <property type="entry name" value="Thiolase_N"/>
</dbReference>
<evidence type="ECO:0000256" key="3">
    <source>
        <dbReference type="ARBA" id="ARBA00012705"/>
    </source>
</evidence>
<name>A0A9P8PW98_9ASCO</name>
<dbReference type="GO" id="GO:0003985">
    <property type="term" value="F:acetyl-CoA C-acetyltransferase activity"/>
    <property type="evidence" value="ECO:0007669"/>
    <property type="project" value="UniProtKB-EC"/>
</dbReference>
<dbReference type="InterPro" id="IPR020613">
    <property type="entry name" value="Thiolase_CS"/>
</dbReference>
<dbReference type="PROSITE" id="PS00737">
    <property type="entry name" value="THIOLASE_2"/>
    <property type="match status" value="1"/>
</dbReference>
<evidence type="ECO:0000259" key="10">
    <source>
        <dbReference type="Pfam" id="PF02803"/>
    </source>
</evidence>
<dbReference type="FunFam" id="3.40.47.10:FF:000007">
    <property type="entry name" value="acetyl-CoA acetyltransferase, mitochondrial"/>
    <property type="match status" value="1"/>
</dbReference>
<proteinExistence type="inferred from homology"/>
<dbReference type="GO" id="GO:0006635">
    <property type="term" value="P:fatty acid beta-oxidation"/>
    <property type="evidence" value="ECO:0007669"/>
    <property type="project" value="TreeGrafter"/>
</dbReference>
<evidence type="ECO:0000256" key="1">
    <source>
        <dbReference type="ARBA" id="ARBA00010050"/>
    </source>
</evidence>
<dbReference type="NCBIfam" id="TIGR01930">
    <property type="entry name" value="AcCoA-C-Actrans"/>
    <property type="match status" value="1"/>
</dbReference>
<evidence type="ECO:0000256" key="8">
    <source>
        <dbReference type="ARBA" id="ARBA00037924"/>
    </source>
</evidence>
<dbReference type="Pfam" id="PF00108">
    <property type="entry name" value="Thiolase_N"/>
    <property type="match status" value="1"/>
</dbReference>
<evidence type="ECO:0000256" key="5">
    <source>
        <dbReference type="ARBA" id="ARBA00022679"/>
    </source>
</evidence>
<gene>
    <name evidence="11" type="ORF">OGATHE_000285</name>
</gene>
<keyword evidence="4" id="KW-0813">Transport</keyword>
<dbReference type="GO" id="GO:0005739">
    <property type="term" value="C:mitochondrion"/>
    <property type="evidence" value="ECO:0007669"/>
    <property type="project" value="TreeGrafter"/>
</dbReference>
<dbReference type="InterPro" id="IPR020610">
    <property type="entry name" value="Thiolase_AS"/>
</dbReference>
<dbReference type="GO" id="GO:0006696">
    <property type="term" value="P:ergosterol biosynthetic process"/>
    <property type="evidence" value="ECO:0007669"/>
    <property type="project" value="TreeGrafter"/>
</dbReference>